<organism evidence="3">
    <name type="scientific">Rhodanobacter sp. FW102-FHT14D07</name>
    <dbReference type="NCBI Taxonomy" id="3351462"/>
    <lineage>
        <taxon>Bacteria</taxon>
        <taxon>Pseudomonadati</taxon>
        <taxon>Pseudomonadota</taxon>
        <taxon>Gammaproteobacteria</taxon>
        <taxon>Lysobacterales</taxon>
        <taxon>Rhodanobacteraceae</taxon>
        <taxon>Rhodanobacter</taxon>
    </lineage>
</organism>
<protein>
    <submittedName>
        <fullName evidence="3">HigA family addiction module antitoxin</fullName>
    </submittedName>
</protein>
<sequence length="101" mass="11094">MSIPATVNGLPPIHPGELLEEILGDLGMSQAAFARAIGVSPMRISHIVREQRPVTAELALRFGRAFGQSPQFWINLQTSYDLKIAERELGSSLKKVRRLAA</sequence>
<evidence type="ECO:0000313" key="3">
    <source>
        <dbReference type="EMBL" id="XIA17393.1"/>
    </source>
</evidence>
<name>A0AB74US19_9GAMM</name>
<dbReference type="InterPro" id="IPR001387">
    <property type="entry name" value="Cro/C1-type_HTH"/>
</dbReference>
<dbReference type="Gene3D" id="1.10.260.40">
    <property type="entry name" value="lambda repressor-like DNA-binding domains"/>
    <property type="match status" value="1"/>
</dbReference>
<dbReference type="PANTHER" id="PTHR36924:SF1">
    <property type="entry name" value="ANTITOXIN HIGA-1"/>
    <property type="match status" value="1"/>
</dbReference>
<dbReference type="AlphaFoldDB" id="A0AB74US19"/>
<dbReference type="CDD" id="cd00093">
    <property type="entry name" value="HTH_XRE"/>
    <property type="match status" value="1"/>
</dbReference>
<dbReference type="NCBIfam" id="TIGR02607">
    <property type="entry name" value="antidote_HigA"/>
    <property type="match status" value="1"/>
</dbReference>
<dbReference type="GO" id="GO:0003677">
    <property type="term" value="F:DNA binding"/>
    <property type="evidence" value="ECO:0007669"/>
    <property type="project" value="UniProtKB-KW"/>
</dbReference>
<keyword evidence="1" id="KW-0238">DNA-binding</keyword>
<feature type="domain" description="HTH cro/C1-type" evidence="2">
    <location>
        <begin position="19"/>
        <end position="73"/>
    </location>
</feature>
<dbReference type="RefSeq" id="WP_395116630.1">
    <property type="nucleotide sequence ID" value="NZ_CP170721.1"/>
</dbReference>
<proteinExistence type="predicted"/>
<accession>A0AB74US19</accession>
<evidence type="ECO:0000256" key="1">
    <source>
        <dbReference type="ARBA" id="ARBA00023125"/>
    </source>
</evidence>
<dbReference type="InterPro" id="IPR010982">
    <property type="entry name" value="Lambda_DNA-bd_dom_sf"/>
</dbReference>
<dbReference type="EMBL" id="CP170721">
    <property type="protein sequence ID" value="XIA17393.1"/>
    <property type="molecule type" value="Genomic_DNA"/>
</dbReference>
<dbReference type="PANTHER" id="PTHR36924">
    <property type="entry name" value="ANTITOXIN HIGA-1"/>
    <property type="match status" value="1"/>
</dbReference>
<dbReference type="PROSITE" id="PS50943">
    <property type="entry name" value="HTH_CROC1"/>
    <property type="match status" value="1"/>
</dbReference>
<evidence type="ECO:0000259" key="2">
    <source>
        <dbReference type="PROSITE" id="PS50943"/>
    </source>
</evidence>
<gene>
    <name evidence="3" type="ORF">ACFYG5_12545</name>
</gene>
<reference evidence="3" key="1">
    <citation type="submission" date="2024-10" db="EMBL/GenBank/DDBJ databases">
        <authorList>
            <person name="Lesea H.P."/>
            <person name="Kuehl J.V."/>
            <person name="Chandonia J.-M."/>
        </authorList>
    </citation>
    <scope>NUCLEOTIDE SEQUENCE</scope>
    <source>
        <strain evidence="3">FW102-FHT14D07</strain>
    </source>
</reference>
<dbReference type="SUPFAM" id="SSF47413">
    <property type="entry name" value="lambda repressor-like DNA-binding domains"/>
    <property type="match status" value="1"/>
</dbReference>
<dbReference type="SMART" id="SM00530">
    <property type="entry name" value="HTH_XRE"/>
    <property type="match status" value="1"/>
</dbReference>
<dbReference type="Pfam" id="PF01381">
    <property type="entry name" value="HTH_3"/>
    <property type="match status" value="1"/>
</dbReference>
<dbReference type="InterPro" id="IPR013430">
    <property type="entry name" value="Toxin_antidote_HigA"/>
</dbReference>